<dbReference type="Pfam" id="PF09754">
    <property type="entry name" value="PAC2"/>
    <property type="match status" value="1"/>
</dbReference>
<keyword evidence="1" id="KW-0647">Proteasome</keyword>
<dbReference type="Gene3D" id="3.40.50.10900">
    <property type="entry name" value="PAC-like subunit"/>
    <property type="match status" value="1"/>
</dbReference>
<sequence length="291" mass="31748">MTSQRPSRLPALRRPVMIAAFGGWNDAGDSASSAAEHLALTWDATQLWEIDSDDYYDFAATRPNITQADGVTRRIEWPSTSVSYARVPSAGRDVVFVLGPEPNLRWRTYCAQLVELADALDVELVVMMGALLADTPHTRDVPVSGSAETSAAATRFGLSPSKYEGPTGITGVLQDAFVQAGIPSVSLWAAVPHYIAHPPNPKATLALLRRLEPIIEIPIDTDLLADQAAQWQEAVDEMMSEDEDLAGYVRDLEEQEDAARDVDDAMTEVDGDTLAAEFEKYLRRRGDSSAD</sequence>
<dbReference type="InterPro" id="IPR038389">
    <property type="entry name" value="PSMG2_sf"/>
</dbReference>
<evidence type="ECO:0000313" key="1">
    <source>
        <dbReference type="EMBL" id="MBB4136590.1"/>
    </source>
</evidence>
<keyword evidence="2" id="KW-1185">Reference proteome</keyword>
<dbReference type="EMBL" id="JACIFP010000001">
    <property type="protein sequence ID" value="MBB4136590.1"/>
    <property type="molecule type" value="Genomic_DNA"/>
</dbReference>
<protein>
    <submittedName>
        <fullName evidence="1">Proteasome assembly chaperone (PAC2) family protein</fullName>
    </submittedName>
</protein>
<comment type="caution">
    <text evidence="1">The sequence shown here is derived from an EMBL/GenBank/DDBJ whole genome shotgun (WGS) entry which is preliminary data.</text>
</comment>
<reference evidence="1 2" key="1">
    <citation type="submission" date="2020-08" db="EMBL/GenBank/DDBJ databases">
        <title>Sequencing the genomes of 1000 actinobacteria strains.</title>
        <authorList>
            <person name="Klenk H.-P."/>
        </authorList>
    </citation>
    <scope>NUCLEOTIDE SEQUENCE [LARGE SCALE GENOMIC DNA]</scope>
    <source>
        <strain evidence="1 2">DSM 45298</strain>
    </source>
</reference>
<dbReference type="PANTHER" id="PTHR35610">
    <property type="entry name" value="3-ISOPROPYLMALATE DEHYDRATASE-RELATED"/>
    <property type="match status" value="1"/>
</dbReference>
<name>A0A840F8U7_9ACTN</name>
<evidence type="ECO:0000313" key="2">
    <source>
        <dbReference type="Proteomes" id="UP000551501"/>
    </source>
</evidence>
<dbReference type="GO" id="GO:0000502">
    <property type="term" value="C:proteasome complex"/>
    <property type="evidence" value="ECO:0007669"/>
    <property type="project" value="UniProtKB-KW"/>
</dbReference>
<dbReference type="Proteomes" id="UP000551501">
    <property type="component" value="Unassembled WGS sequence"/>
</dbReference>
<dbReference type="InterPro" id="IPR019151">
    <property type="entry name" value="Proteasome_assmbl_chaperone_2"/>
</dbReference>
<dbReference type="PIRSF" id="PIRSF028754">
    <property type="entry name" value="UCP028754"/>
    <property type="match status" value="1"/>
</dbReference>
<dbReference type="InterPro" id="IPR008492">
    <property type="entry name" value="Rv2714-like"/>
</dbReference>
<gene>
    <name evidence="1" type="ORF">BKA16_003142</name>
</gene>
<proteinExistence type="predicted"/>
<dbReference type="AlphaFoldDB" id="A0A840F8U7"/>
<accession>A0A840F8U7</accession>
<organism evidence="1 2">
    <name type="scientific">Gordonia humi</name>
    <dbReference type="NCBI Taxonomy" id="686429"/>
    <lineage>
        <taxon>Bacteria</taxon>
        <taxon>Bacillati</taxon>
        <taxon>Actinomycetota</taxon>
        <taxon>Actinomycetes</taxon>
        <taxon>Mycobacteriales</taxon>
        <taxon>Gordoniaceae</taxon>
        <taxon>Gordonia</taxon>
    </lineage>
</organism>
<dbReference type="RefSeq" id="WP_183371556.1">
    <property type="nucleotide sequence ID" value="NZ_BAABHL010000041.1"/>
</dbReference>
<dbReference type="SUPFAM" id="SSF159659">
    <property type="entry name" value="Cgl1923-like"/>
    <property type="match status" value="1"/>
</dbReference>